<name>A0A4Y4E582_CELCE</name>
<dbReference type="AlphaFoldDB" id="A0A4Y4E582"/>
<organism evidence="2 3">
    <name type="scientific">Cellulosimicrobium cellulans</name>
    <name type="common">Arthrobacter luteus</name>
    <dbReference type="NCBI Taxonomy" id="1710"/>
    <lineage>
        <taxon>Bacteria</taxon>
        <taxon>Bacillati</taxon>
        <taxon>Actinomycetota</taxon>
        <taxon>Actinomycetes</taxon>
        <taxon>Micrococcales</taxon>
        <taxon>Promicromonosporaceae</taxon>
        <taxon>Cellulosimicrobium</taxon>
    </lineage>
</organism>
<sequence>MVEEARDTGVTDAAPGPAPVRWRVGPSGLRRALDPFVAGKEADLPYVVVDDRSREQTDVLDELLRRAFLDWGPPEHPPDPGERPGAHALEPCTRSHAERVLVRAFHRHLAYHDVRMPVAKAAAAAALLVGQMPSDARWSTNVVLCPDDGPVDEIRGWSSVSPYTFDLAVVGTSADRTLAVLDVDED</sequence>
<dbReference type="Proteomes" id="UP000316659">
    <property type="component" value="Unassembled WGS sequence"/>
</dbReference>
<protein>
    <submittedName>
        <fullName evidence="2">Uncharacterized protein</fullName>
    </submittedName>
</protein>
<evidence type="ECO:0000313" key="2">
    <source>
        <dbReference type="EMBL" id="GED11184.1"/>
    </source>
</evidence>
<comment type="caution">
    <text evidence="2">The sequence shown here is derived from an EMBL/GenBank/DDBJ whole genome shotgun (WGS) entry which is preliminary data.</text>
</comment>
<feature type="region of interest" description="Disordered" evidence="1">
    <location>
        <begin position="1"/>
        <end position="21"/>
    </location>
</feature>
<proteinExistence type="predicted"/>
<dbReference type="EMBL" id="BJNZ01000025">
    <property type="protein sequence ID" value="GED11184.1"/>
    <property type="molecule type" value="Genomic_DNA"/>
</dbReference>
<accession>A0A4Y4E582</accession>
<gene>
    <name evidence="2" type="ORF">CCE02nite_31830</name>
</gene>
<reference evidence="2 3" key="1">
    <citation type="submission" date="2019-06" db="EMBL/GenBank/DDBJ databases">
        <title>Whole genome shotgun sequence of Cellulosimicrobium cellulans NBRC 15516.</title>
        <authorList>
            <person name="Hosoyama A."/>
            <person name="Uohara A."/>
            <person name="Ohji S."/>
            <person name="Ichikawa N."/>
        </authorList>
    </citation>
    <scope>NUCLEOTIDE SEQUENCE [LARGE SCALE GENOMIC DNA]</scope>
    <source>
        <strain evidence="2 3">NBRC 15516</strain>
    </source>
</reference>
<dbReference type="RefSeq" id="WP_141390623.1">
    <property type="nucleotide sequence ID" value="NZ_BJNZ01000025.1"/>
</dbReference>
<evidence type="ECO:0000313" key="3">
    <source>
        <dbReference type="Proteomes" id="UP000316659"/>
    </source>
</evidence>
<evidence type="ECO:0000256" key="1">
    <source>
        <dbReference type="SAM" id="MobiDB-lite"/>
    </source>
</evidence>